<evidence type="ECO:0000313" key="2">
    <source>
        <dbReference type="Proteomes" id="UP001315967"/>
    </source>
</evidence>
<evidence type="ECO:0000313" key="1">
    <source>
        <dbReference type="EMBL" id="UUX34714.1"/>
    </source>
</evidence>
<organism evidence="1 2">
    <name type="scientific">Fundicoccus culcitae</name>
    <dbReference type="NCBI Taxonomy" id="2969821"/>
    <lineage>
        <taxon>Bacteria</taxon>
        <taxon>Bacillati</taxon>
        <taxon>Bacillota</taxon>
        <taxon>Bacilli</taxon>
        <taxon>Lactobacillales</taxon>
        <taxon>Aerococcaceae</taxon>
        <taxon>Fundicoccus</taxon>
    </lineage>
</organism>
<dbReference type="EMBL" id="CP102453">
    <property type="protein sequence ID" value="UUX34714.1"/>
    <property type="molecule type" value="Genomic_DNA"/>
</dbReference>
<dbReference type="RefSeq" id="WP_313794215.1">
    <property type="nucleotide sequence ID" value="NZ_CP102453.1"/>
</dbReference>
<sequence length="274" mass="33424">MDKKINDSEIKDFRIIIQYLDLAEFYANRGMYDRALEIISAAMEEMNYGIFLVFEFLLRYEYFAKDYELMEKFYRVALKKGRDLDEISMIMHNYYKETNQVSRYINNFLNLFKYHDANNLKVIYRQALDFLKEKELKNLEPEMLKFAKERDLYTYIMILLRGSSNETKRSAIFKALRTNLDFDHFLLNEHYELARPIMDIDYMSVADRFWLEADYYVSKKTKKDYQNAVRVLEFIKEDLYGDELRPEWREEFKEFKAKHKRKSSLMAEIKTKRL</sequence>
<protein>
    <recommendedName>
        <fullName evidence="3">Tetratricopeptide repeat protein</fullName>
    </recommendedName>
</protein>
<proteinExistence type="predicted"/>
<dbReference type="Proteomes" id="UP001315967">
    <property type="component" value="Chromosome"/>
</dbReference>
<evidence type="ECO:0008006" key="3">
    <source>
        <dbReference type="Google" id="ProtNLM"/>
    </source>
</evidence>
<name>A0ABY5P7T5_9LACT</name>
<accession>A0ABY5P7T5</accession>
<keyword evidence="2" id="KW-1185">Reference proteome</keyword>
<reference evidence="1 2" key="1">
    <citation type="submission" date="2022-08" db="EMBL/GenBank/DDBJ databases">
        <title>Aerococcaceae sp. nov isolated from spoiled eye mask.</title>
        <authorList>
            <person name="Zhou G."/>
            <person name="Xie X.-B."/>
            <person name="Shi Q.-S."/>
            <person name="Wang Y.-S."/>
            <person name="Wen X."/>
            <person name="Peng H."/>
            <person name="Yang X.-J."/>
            <person name="Tao H.-B."/>
            <person name="Huang X.-M."/>
        </authorList>
    </citation>
    <scope>NUCLEOTIDE SEQUENCE [LARGE SCALE GENOMIC DNA]</scope>
    <source>
        <strain evidence="2">DM20194951</strain>
    </source>
</reference>
<gene>
    <name evidence="1" type="ORF">NRE15_03420</name>
</gene>